<dbReference type="Pfam" id="PF04024">
    <property type="entry name" value="PspC"/>
    <property type="match status" value="1"/>
</dbReference>
<keyword evidence="4 6" id="KW-1133">Transmembrane helix</keyword>
<dbReference type="EMBL" id="MNQH01000001">
    <property type="protein sequence ID" value="OKY96590.1"/>
    <property type="molecule type" value="Genomic_DNA"/>
</dbReference>
<feature type="transmembrane region" description="Helical" evidence="6">
    <location>
        <begin position="132"/>
        <end position="154"/>
    </location>
</feature>
<name>A0A1Q6FCI0_9BACT</name>
<evidence type="ECO:0000259" key="7">
    <source>
        <dbReference type="Pfam" id="PF04024"/>
    </source>
</evidence>
<keyword evidence="2" id="KW-1003">Cell membrane</keyword>
<dbReference type="RefSeq" id="WP_278338872.1">
    <property type="nucleotide sequence ID" value="NZ_CAMQOD010000017.1"/>
</dbReference>
<comment type="subcellular location">
    <subcellularLocation>
        <location evidence="1">Cell membrane</location>
        <topology evidence="1">Single-pass membrane protein</topology>
    </subcellularLocation>
</comment>
<evidence type="ECO:0000256" key="2">
    <source>
        <dbReference type="ARBA" id="ARBA00022475"/>
    </source>
</evidence>
<feature type="transmembrane region" description="Helical" evidence="6">
    <location>
        <begin position="160"/>
        <end position="178"/>
    </location>
</feature>
<evidence type="ECO:0000256" key="4">
    <source>
        <dbReference type="ARBA" id="ARBA00022989"/>
    </source>
</evidence>
<evidence type="ECO:0000256" key="1">
    <source>
        <dbReference type="ARBA" id="ARBA00004162"/>
    </source>
</evidence>
<dbReference type="PANTHER" id="PTHR33885:SF3">
    <property type="entry name" value="PHAGE SHOCK PROTEIN C"/>
    <property type="match status" value="1"/>
</dbReference>
<organism evidence="8 9">
    <name type="scientific">Alistipes putredinis</name>
    <dbReference type="NCBI Taxonomy" id="28117"/>
    <lineage>
        <taxon>Bacteria</taxon>
        <taxon>Pseudomonadati</taxon>
        <taxon>Bacteroidota</taxon>
        <taxon>Bacteroidia</taxon>
        <taxon>Bacteroidales</taxon>
        <taxon>Rikenellaceae</taxon>
        <taxon>Alistipes</taxon>
    </lineage>
</organism>
<sequence length="415" mass="45569">MKEVKKCSISGIAFTMEADAFQVLSRYLESLNDTYRNTDGGKEIVEDIEARIAELILSHQDNSKVVKLSLVEEIIAQMGSAEAIREQEGREAPRGEGRIPRRLYRDMDQARLGGVCSGVAKYFGTSPTWIRLLMFLPLILLLLLGWIPFFWWLVPLMSNLLGVFFICYLIMWFAVPAARTARQKLEQNGQRITVQSIEEASAANHDVDADAKPVVAKAVYALGQVVLIVLKLLAGLLVFGLILGACALIIGLFAVGMAGPEVVSVDAGIWTVSLGIMTALVPVLLLIYVLMCLIASRKPSRRAVLTTFLIWILIIIGLGVSAVRESERGYEWYEIRTESYDPDMELPALPEPRSADTSLLRVDTPDGSVDLSAGEGRVKIAVEDKEDGEKVDIHVGSKGVKITATEPAAECDDFD</sequence>
<reference evidence="8 9" key="1">
    <citation type="journal article" date="2016" name="Nat. Biotechnol.">
        <title>Measurement of bacterial replication rates in microbial communities.</title>
        <authorList>
            <person name="Brown C.T."/>
            <person name="Olm M.R."/>
            <person name="Thomas B.C."/>
            <person name="Banfield J.F."/>
        </authorList>
    </citation>
    <scope>NUCLEOTIDE SEQUENCE [LARGE SCALE GENOMIC DNA]</scope>
    <source>
        <strain evidence="8">CAG:67_53_122</strain>
    </source>
</reference>
<accession>A0A1Q6FCI0</accession>
<protein>
    <recommendedName>
        <fullName evidence="7">Phage shock protein PspC N-terminal domain-containing protein</fullName>
    </recommendedName>
</protein>
<dbReference type="STRING" id="28117.BHV66_00520"/>
<evidence type="ECO:0000256" key="6">
    <source>
        <dbReference type="SAM" id="Phobius"/>
    </source>
</evidence>
<feature type="transmembrane region" description="Helical" evidence="6">
    <location>
        <begin position="232"/>
        <end position="255"/>
    </location>
</feature>
<dbReference type="Proteomes" id="UP000187417">
    <property type="component" value="Unassembled WGS sequence"/>
</dbReference>
<keyword evidence="3 6" id="KW-0812">Transmembrane</keyword>
<dbReference type="PANTHER" id="PTHR33885">
    <property type="entry name" value="PHAGE SHOCK PROTEIN C"/>
    <property type="match status" value="1"/>
</dbReference>
<comment type="caution">
    <text evidence="8">The sequence shown here is derived from an EMBL/GenBank/DDBJ whole genome shotgun (WGS) entry which is preliminary data.</text>
</comment>
<gene>
    <name evidence="8" type="ORF">BHV66_00520</name>
</gene>
<dbReference type="AlphaFoldDB" id="A0A1Q6FCI0"/>
<evidence type="ECO:0000313" key="8">
    <source>
        <dbReference type="EMBL" id="OKY96590.1"/>
    </source>
</evidence>
<evidence type="ECO:0000256" key="5">
    <source>
        <dbReference type="ARBA" id="ARBA00023136"/>
    </source>
</evidence>
<evidence type="ECO:0000256" key="3">
    <source>
        <dbReference type="ARBA" id="ARBA00022692"/>
    </source>
</evidence>
<dbReference type="InterPro" id="IPR007168">
    <property type="entry name" value="Phageshock_PspC_N"/>
</dbReference>
<feature type="transmembrane region" description="Helical" evidence="6">
    <location>
        <begin position="267"/>
        <end position="291"/>
    </location>
</feature>
<dbReference type="GO" id="GO:0005886">
    <property type="term" value="C:plasma membrane"/>
    <property type="evidence" value="ECO:0007669"/>
    <property type="project" value="UniProtKB-SubCell"/>
</dbReference>
<dbReference type="InterPro" id="IPR052027">
    <property type="entry name" value="PspC"/>
</dbReference>
<evidence type="ECO:0000313" key="9">
    <source>
        <dbReference type="Proteomes" id="UP000187417"/>
    </source>
</evidence>
<proteinExistence type="predicted"/>
<feature type="domain" description="Phage shock protein PspC N-terminal" evidence="7">
    <location>
        <begin position="101"/>
        <end position="177"/>
    </location>
</feature>
<keyword evidence="5 6" id="KW-0472">Membrane</keyword>
<feature type="transmembrane region" description="Helical" evidence="6">
    <location>
        <begin position="303"/>
        <end position="323"/>
    </location>
</feature>